<feature type="compositionally biased region" description="Basic and acidic residues" evidence="3">
    <location>
        <begin position="500"/>
        <end position="512"/>
    </location>
</feature>
<evidence type="ECO:0000256" key="3">
    <source>
        <dbReference type="SAM" id="MobiDB-lite"/>
    </source>
</evidence>
<keyword evidence="6" id="KW-1185">Reference proteome</keyword>
<sequence length="694" mass="79907">MSFVWTDLCVVYVYYRIVRKRRPRKWDVHPVNCARHVDGAYRNLFGLLREDNEKFFNYLRMSLTSFDELVVKYQSTFGKRQDLVQGIAFSTQGMLAITQSEHAYPECASTYLVIPYLKQTSEPHNKNMCARAHLLVCVRVHEHVIIPITVFYSMTILFVYRYLGSGCTYTDLHYAFRLGITTASKVVPNTCVLWIALKSIVFPQFNKEYWRVVAEGFKKRAHFPHCLRAVDGKTHAFINPEHSESLYHNYKHFFSVVLLTVADSNYRFLYVDVGSVGKAADQTILYDSTFGRALADGSLEIPQPDTVSPELSQLDAAVPTDTLNKEIFNYRLSTARRYVECTFGILTYKWRISHRSVCLNHDNSVCVIKAACSLYNVREEENRTTTARGHTGMSLPRTSPAVKSLCHGKTAGYEHSFLVRRPCFKCHKLNGFTDKHVLQQQQWSHTEHASTTYHAGRGKATQQETRLAALRTTHQVIRLHKNDPLYAMFFRKRTLGEEGRGLARNRREDTGPSEKVNSQSKINRSGRYRKHRRRMGADKRLCALAVFAKLPWLPGCSRVLLIPQHLVVGIFRVTLLQSGSRDPEDAYCEVRRNVGSRNQSMCTYFYNARWRVVRSARLGRMILLRLAIAFRSTEHWRHSNKFRRFFGLYCPSLHGAAPAGNFYNAIMSVHKPLGFPDYLRAFDTLPCLTRSTNL</sequence>
<feature type="region of interest" description="Disordered" evidence="3">
    <location>
        <begin position="500"/>
        <end position="530"/>
    </location>
</feature>
<evidence type="ECO:0000313" key="5">
    <source>
        <dbReference type="EMBL" id="KAJ8876737.1"/>
    </source>
</evidence>
<reference evidence="5 6" key="1">
    <citation type="submission" date="2023-02" db="EMBL/GenBank/DDBJ databases">
        <title>LHISI_Scaffold_Assembly.</title>
        <authorList>
            <person name="Stuart O.P."/>
            <person name="Cleave R."/>
            <person name="Magrath M.J.L."/>
            <person name="Mikheyev A.S."/>
        </authorList>
    </citation>
    <scope>NUCLEOTIDE SEQUENCE [LARGE SCALE GENOMIC DNA]</scope>
    <source>
        <strain evidence="5">Daus_M_001</strain>
        <tissue evidence="5">Leg muscle</tissue>
    </source>
</reference>
<evidence type="ECO:0000259" key="4">
    <source>
        <dbReference type="Pfam" id="PF13359"/>
    </source>
</evidence>
<name>A0ABQ9GXI4_9NEOP</name>
<proteinExistence type="predicted"/>
<dbReference type="InterPro" id="IPR027806">
    <property type="entry name" value="HARBI1_dom"/>
</dbReference>
<dbReference type="Proteomes" id="UP001159363">
    <property type="component" value="Chromosome 7"/>
</dbReference>
<comment type="cofactor">
    <cofactor evidence="1">
        <name>a divalent metal cation</name>
        <dbReference type="ChEBI" id="CHEBI:60240"/>
    </cofactor>
</comment>
<comment type="caution">
    <text evidence="5">The sequence shown here is derived from an EMBL/GenBank/DDBJ whole genome shotgun (WGS) entry which is preliminary data.</text>
</comment>
<dbReference type="EMBL" id="JARBHB010000008">
    <property type="protein sequence ID" value="KAJ8876737.1"/>
    <property type="molecule type" value="Genomic_DNA"/>
</dbReference>
<dbReference type="Pfam" id="PF13359">
    <property type="entry name" value="DDE_Tnp_4"/>
    <property type="match status" value="1"/>
</dbReference>
<evidence type="ECO:0000256" key="2">
    <source>
        <dbReference type="ARBA" id="ARBA00022723"/>
    </source>
</evidence>
<gene>
    <name evidence="5" type="ORF">PR048_021184</name>
</gene>
<evidence type="ECO:0000256" key="1">
    <source>
        <dbReference type="ARBA" id="ARBA00001968"/>
    </source>
</evidence>
<accession>A0ABQ9GXI4</accession>
<protein>
    <recommendedName>
        <fullName evidence="4">DDE Tnp4 domain-containing protein</fullName>
    </recommendedName>
</protein>
<organism evidence="5 6">
    <name type="scientific">Dryococelus australis</name>
    <dbReference type="NCBI Taxonomy" id="614101"/>
    <lineage>
        <taxon>Eukaryota</taxon>
        <taxon>Metazoa</taxon>
        <taxon>Ecdysozoa</taxon>
        <taxon>Arthropoda</taxon>
        <taxon>Hexapoda</taxon>
        <taxon>Insecta</taxon>
        <taxon>Pterygota</taxon>
        <taxon>Neoptera</taxon>
        <taxon>Polyneoptera</taxon>
        <taxon>Phasmatodea</taxon>
        <taxon>Verophasmatodea</taxon>
        <taxon>Anareolatae</taxon>
        <taxon>Phasmatidae</taxon>
        <taxon>Eurycanthinae</taxon>
        <taxon>Dryococelus</taxon>
    </lineage>
</organism>
<keyword evidence="2" id="KW-0479">Metal-binding</keyword>
<feature type="domain" description="DDE Tnp4" evidence="4">
    <location>
        <begin position="231"/>
        <end position="376"/>
    </location>
</feature>
<evidence type="ECO:0000313" key="6">
    <source>
        <dbReference type="Proteomes" id="UP001159363"/>
    </source>
</evidence>